<protein>
    <submittedName>
        <fullName evidence="3">EamA family transporter</fullName>
    </submittedName>
</protein>
<proteinExistence type="predicted"/>
<dbReference type="PANTHER" id="PTHR22911:SF137">
    <property type="entry name" value="SOLUTE CARRIER FAMILY 35 MEMBER G2-RELATED"/>
    <property type="match status" value="1"/>
</dbReference>
<evidence type="ECO:0000313" key="4">
    <source>
        <dbReference type="Proteomes" id="UP000244755"/>
    </source>
</evidence>
<feature type="transmembrane region" description="Helical" evidence="1">
    <location>
        <begin position="126"/>
        <end position="143"/>
    </location>
</feature>
<evidence type="ECO:0000256" key="1">
    <source>
        <dbReference type="SAM" id="Phobius"/>
    </source>
</evidence>
<dbReference type="Proteomes" id="UP000244755">
    <property type="component" value="Chromosome 1"/>
</dbReference>
<evidence type="ECO:0000259" key="2">
    <source>
        <dbReference type="Pfam" id="PF00892"/>
    </source>
</evidence>
<dbReference type="FunFam" id="1.10.3730.20:FF:000009">
    <property type="entry name" value="EamA family transporter"/>
    <property type="match status" value="1"/>
</dbReference>
<dbReference type="Pfam" id="PF00892">
    <property type="entry name" value="EamA"/>
    <property type="match status" value="1"/>
</dbReference>
<feature type="domain" description="EamA" evidence="2">
    <location>
        <begin position="8"/>
        <end position="142"/>
    </location>
</feature>
<feature type="transmembrane region" description="Helical" evidence="1">
    <location>
        <begin position="38"/>
        <end position="60"/>
    </location>
</feature>
<feature type="transmembrane region" description="Helical" evidence="1">
    <location>
        <begin position="103"/>
        <end position="120"/>
    </location>
</feature>
<gene>
    <name evidence="3" type="ORF">DA075_29545</name>
</gene>
<organism evidence="3 4">
    <name type="scientific">Methylobacterium currus</name>
    <dbReference type="NCBI Taxonomy" id="2051553"/>
    <lineage>
        <taxon>Bacteria</taxon>
        <taxon>Pseudomonadati</taxon>
        <taxon>Pseudomonadota</taxon>
        <taxon>Alphaproteobacteria</taxon>
        <taxon>Hyphomicrobiales</taxon>
        <taxon>Methylobacteriaceae</taxon>
        <taxon>Methylobacterium</taxon>
    </lineage>
</organism>
<accession>A0A2R4WSH7</accession>
<sequence>MEGCGMAWQVWALVSAVFTALTAVLARAGSAGAESDAAAFMRSVVILVALGALCLATGQWQGLRSLTGRNLGLLSLSGLATAGSWACYFRALKVGGAAQVATLNKLSIVLVAVFGATLLGERLSGVNWLGVGLVMLGAYLLTWRG</sequence>
<dbReference type="OrthoDB" id="9806718at2"/>
<name>A0A2R4WSH7_9HYPH</name>
<dbReference type="Gene3D" id="1.10.3730.20">
    <property type="match status" value="1"/>
</dbReference>
<dbReference type="KEGG" id="mee:DA075_29545"/>
<dbReference type="InterPro" id="IPR000620">
    <property type="entry name" value="EamA_dom"/>
</dbReference>
<dbReference type="SUPFAM" id="SSF103481">
    <property type="entry name" value="Multidrug resistance efflux transporter EmrE"/>
    <property type="match status" value="1"/>
</dbReference>
<keyword evidence="4" id="KW-1185">Reference proteome</keyword>
<feature type="transmembrane region" description="Helical" evidence="1">
    <location>
        <begin position="6"/>
        <end position="26"/>
    </location>
</feature>
<evidence type="ECO:0000313" key="3">
    <source>
        <dbReference type="EMBL" id="AWB24495.1"/>
    </source>
</evidence>
<dbReference type="GO" id="GO:0016020">
    <property type="term" value="C:membrane"/>
    <property type="evidence" value="ECO:0007669"/>
    <property type="project" value="InterPro"/>
</dbReference>
<feature type="transmembrane region" description="Helical" evidence="1">
    <location>
        <begin position="72"/>
        <end position="91"/>
    </location>
</feature>
<keyword evidence="1" id="KW-0472">Membrane</keyword>
<keyword evidence="1" id="KW-0812">Transmembrane</keyword>
<keyword evidence="1" id="KW-1133">Transmembrane helix</keyword>
<dbReference type="EMBL" id="CP028843">
    <property type="protein sequence ID" value="AWB24495.1"/>
    <property type="molecule type" value="Genomic_DNA"/>
</dbReference>
<reference evidence="3 4" key="1">
    <citation type="submission" date="2018-04" db="EMBL/GenBank/DDBJ databases">
        <title>Methylobacterium sp. PR1016A genome.</title>
        <authorList>
            <person name="Park W."/>
        </authorList>
    </citation>
    <scope>NUCLEOTIDE SEQUENCE [LARGE SCALE GENOMIC DNA]</scope>
    <source>
        <strain evidence="3 4">PR1016A</strain>
    </source>
</reference>
<dbReference type="AlphaFoldDB" id="A0A2R4WSH7"/>
<dbReference type="PANTHER" id="PTHR22911">
    <property type="entry name" value="ACYL-MALONYL CONDENSING ENZYME-RELATED"/>
    <property type="match status" value="1"/>
</dbReference>
<dbReference type="InterPro" id="IPR037185">
    <property type="entry name" value="EmrE-like"/>
</dbReference>